<sequence>MDRDARGDREVSRSRVVGTTHLLDGLWHRLGHAHVLREGFARVNLPPHWERYVFAASAYLALDHHDDVSLVEWLAYDVDVPGLEPWVRLDGAATALAGAELRAVLARHSLEQVDGTVYIGRVGTGHGTVDLAMTPDGTPIRHDTNLAALYRSRPGRHRVVVVDHAADGQVADLLVAAVGTAERLYGRTPRRMHPCVGFAQLLVHTAETATGTEWPRIATQLDRVHRVEFDDGTTALTALNRRQRELFTLCAVDPP</sequence>
<dbReference type="Proteomes" id="UP000542674">
    <property type="component" value="Unassembled WGS sequence"/>
</dbReference>
<dbReference type="RefSeq" id="WP_184671345.1">
    <property type="nucleotide sequence ID" value="NZ_BAABAI010000037.1"/>
</dbReference>
<evidence type="ECO:0000313" key="1">
    <source>
        <dbReference type="EMBL" id="MBB4966994.1"/>
    </source>
</evidence>
<dbReference type="EMBL" id="JACHJS010000001">
    <property type="protein sequence ID" value="MBB4966994.1"/>
    <property type="molecule type" value="Genomic_DNA"/>
</dbReference>
<gene>
    <name evidence="1" type="ORF">F4559_004353</name>
</gene>
<accession>A0A7W7WX23</accession>
<evidence type="ECO:0000313" key="2">
    <source>
        <dbReference type="Proteomes" id="UP000542674"/>
    </source>
</evidence>
<dbReference type="AlphaFoldDB" id="A0A7W7WX23"/>
<comment type="caution">
    <text evidence="1">The sequence shown here is derived from an EMBL/GenBank/DDBJ whole genome shotgun (WGS) entry which is preliminary data.</text>
</comment>
<protein>
    <submittedName>
        <fullName evidence="1">Uncharacterized protein</fullName>
    </submittedName>
</protein>
<keyword evidence="2" id="KW-1185">Reference proteome</keyword>
<proteinExistence type="predicted"/>
<name>A0A7W7WX23_9PSEU</name>
<reference evidence="1 2" key="1">
    <citation type="submission" date="2020-08" db="EMBL/GenBank/DDBJ databases">
        <title>Sequencing the genomes of 1000 actinobacteria strains.</title>
        <authorList>
            <person name="Klenk H.-P."/>
        </authorList>
    </citation>
    <scope>NUCLEOTIDE SEQUENCE [LARGE SCALE GENOMIC DNA]</scope>
    <source>
        <strain evidence="1 2">DSM 45084</strain>
    </source>
</reference>
<organism evidence="1 2">
    <name type="scientific">Saccharothrix violaceirubra</name>
    <dbReference type="NCBI Taxonomy" id="413306"/>
    <lineage>
        <taxon>Bacteria</taxon>
        <taxon>Bacillati</taxon>
        <taxon>Actinomycetota</taxon>
        <taxon>Actinomycetes</taxon>
        <taxon>Pseudonocardiales</taxon>
        <taxon>Pseudonocardiaceae</taxon>
        <taxon>Saccharothrix</taxon>
    </lineage>
</organism>